<gene>
    <name evidence="5" type="ORF">ACFQZ6_31180</name>
</gene>
<dbReference type="PANTHER" id="PTHR46943">
    <property type="entry name" value="PENTRAXIN-RELATED PROTEIN PTX3"/>
    <property type="match status" value="1"/>
</dbReference>
<dbReference type="PANTHER" id="PTHR46943:SF1">
    <property type="entry name" value="PENTRAXIN-RELATED PROTEIN PTX3"/>
    <property type="match status" value="1"/>
</dbReference>
<protein>
    <submittedName>
        <fullName evidence="5">LamG-like jellyroll fold domain-containing protein</fullName>
    </submittedName>
</protein>
<feature type="region of interest" description="Disordered" evidence="3">
    <location>
        <begin position="413"/>
        <end position="448"/>
    </location>
</feature>
<evidence type="ECO:0000313" key="6">
    <source>
        <dbReference type="Proteomes" id="UP001597023"/>
    </source>
</evidence>
<name>A0ABW2WGN7_9ACTN</name>
<evidence type="ECO:0000259" key="4">
    <source>
        <dbReference type="SMART" id="SM00560"/>
    </source>
</evidence>
<accession>A0ABW2WGN7</accession>
<dbReference type="Gene3D" id="2.60.120.200">
    <property type="match status" value="2"/>
</dbReference>
<dbReference type="InterPro" id="IPR013320">
    <property type="entry name" value="ConA-like_dom_sf"/>
</dbReference>
<dbReference type="Proteomes" id="UP001597023">
    <property type="component" value="Unassembled WGS sequence"/>
</dbReference>
<feature type="domain" description="LamG-like jellyroll fold" evidence="4">
    <location>
        <begin position="920"/>
        <end position="1065"/>
    </location>
</feature>
<dbReference type="RefSeq" id="WP_381615838.1">
    <property type="nucleotide sequence ID" value="NZ_JBHTEB010000001.1"/>
</dbReference>
<organism evidence="5 6">
    <name type="scientific">Streptomyces flavalbus</name>
    <dbReference type="NCBI Taxonomy" id="2665155"/>
    <lineage>
        <taxon>Bacteria</taxon>
        <taxon>Bacillati</taxon>
        <taxon>Actinomycetota</taxon>
        <taxon>Actinomycetes</taxon>
        <taxon>Kitasatosporales</taxon>
        <taxon>Streptomycetaceae</taxon>
        <taxon>Streptomyces</taxon>
    </lineage>
</organism>
<keyword evidence="2" id="KW-1015">Disulfide bond</keyword>
<reference evidence="6" key="1">
    <citation type="journal article" date="2019" name="Int. J. Syst. Evol. Microbiol.">
        <title>The Global Catalogue of Microorganisms (GCM) 10K type strain sequencing project: providing services to taxonomists for standard genome sequencing and annotation.</title>
        <authorList>
            <consortium name="The Broad Institute Genomics Platform"/>
            <consortium name="The Broad Institute Genome Sequencing Center for Infectious Disease"/>
            <person name="Wu L."/>
            <person name="Ma J."/>
        </authorList>
    </citation>
    <scope>NUCLEOTIDE SEQUENCE [LARGE SCALE GENOMIC DNA]</scope>
    <source>
        <strain evidence="6">CGMCC 4.7400</strain>
    </source>
</reference>
<keyword evidence="6" id="KW-1185">Reference proteome</keyword>
<feature type="domain" description="LamG-like jellyroll fold" evidence="4">
    <location>
        <begin position="703"/>
        <end position="842"/>
    </location>
</feature>
<comment type="caution">
    <text evidence="5">The sequence shown here is derived from an EMBL/GenBank/DDBJ whole genome shotgun (WGS) entry which is preliminary data.</text>
</comment>
<evidence type="ECO:0000313" key="5">
    <source>
        <dbReference type="EMBL" id="MFD0318593.1"/>
    </source>
</evidence>
<dbReference type="SMART" id="SM00560">
    <property type="entry name" value="LamGL"/>
    <property type="match status" value="2"/>
</dbReference>
<dbReference type="EMBL" id="JBHTEB010000001">
    <property type="protein sequence ID" value="MFD0318593.1"/>
    <property type="molecule type" value="Genomic_DNA"/>
</dbReference>
<keyword evidence="1" id="KW-0732">Signal</keyword>
<evidence type="ECO:0000256" key="3">
    <source>
        <dbReference type="SAM" id="MobiDB-lite"/>
    </source>
</evidence>
<dbReference type="InterPro" id="IPR042837">
    <property type="entry name" value="PTX3"/>
</dbReference>
<dbReference type="Pfam" id="PF13385">
    <property type="entry name" value="Laminin_G_3"/>
    <property type="match status" value="2"/>
</dbReference>
<feature type="compositionally biased region" description="Polar residues" evidence="3">
    <location>
        <begin position="425"/>
        <end position="436"/>
    </location>
</feature>
<sequence length="1338" mass="142081">MSQLSETETVYANPDGTMTSTFSVLPTRVRTSAGGWTKPDTTLVRRGDGTVAPKAAGVRMAFSGGGSERPMVRYDRLGASVELDWPGALPRPELEGNRAVYRGVLPGVDLEFVVSEVGYAQRFVVRTPAAARQDALKALRFPLRVRGGTLDVKKSGVVEARTPDGALAFAAPPATMWDASEGKRGRTAGVHVSLSARAMTLRPDQEMLRDADTVYPVSIDPDVSPGLYGLSMVASGYPDQQYWQGGDDGVAKVGTCAGWAGCNGADVHRSYFQWNTGSLVGKRILGAEFNALETWAPSCTARPVEAKATEPLLSPTTWNRQPRELVSLGSRTVAHGYSASCPDAWVGWNALGAFPADSGGVRRADADTTIVLRAPRTSTVNYEADQLAWKKFAKNPTLTVTYNTRPNAPYSLSNEPGVPCGSGANRPSLNPTQTSGAPRGVRLGSRVSDPDGGSVRAWYEWRELNASSRLWYAFASTAASGSPFSVDVPAQHVLDGHTYMWRVVGNDFVDDGPVSPWCEVTIDRTVPGTPVVTSADGLYPECLFPDDATEDGCGHTGGAGRTGAFRIAADADVTSFRYTIEGGGTVEQGTVAASGGVAANARITPPAQGTNRLQVWAVDKAGNKSVQPDVYWLKVGAGAGPVGYWHLDGLTEKAAPDATAGHRDGVVNPTVTPWTTGRTRGGLLFTGADGVALGSTAPMHTNRSFTVSAWARLTAADDTPQVVLTQNGATHSGYALAYHAAARSWSFGIRDTATSTTATRVIARTPAVAGRWTHLTGVYNADTRTIRLYVDGRDQGTASFTTAWDATGPLQIGRNQHAGGYINKFRGAVDEVRAYDRILSAEAIHDLAVVDPATLELRVPFEDGEGTTAGDISGYYRDLTLAGATSWVRGKHDDPAADLGTALHLDAGTATSTSSLRTDSSHTVNTWVKLDSVCADPDDTCWQDPGSADQTVIEQRGTNASAFQLRYNGTLKRWQLSSARTDTAGAAETTVTSSRAAVANTWTLLTGVHDQAAGVLRLYVDGQLQGEAAATPWNAGGKLRVGSTATPLRGAVDEVRVWAGARTGDQVMDTLVDPAPSTDPLHVGQLTRFNVAGDHVVTTGPVHPAAQLEHPLGFPLPEGTEGTRTIYSCRTGPGDYFLSSTTNCEGYTRLGVVGGFHVNAPDESAVPVYRCNVPGQGHFASPDPGCEGQTTEFLLGYTQGYRHLFRYVNSGAPHDHTSSPFRVPAQYHPEWSLGIMAASDWYLAHLTTALKTCRDTATGDLFSSVETDCEGHQAVQTVGFVWDAPPEGGPAKQLYRCVAQSGERFDNSVLVVPDAPADPDCGPGARLDRVLGYLKTQV</sequence>
<dbReference type="SUPFAM" id="SSF49899">
    <property type="entry name" value="Concanavalin A-like lectins/glucanases"/>
    <property type="match status" value="2"/>
</dbReference>
<dbReference type="InterPro" id="IPR006558">
    <property type="entry name" value="LamG-like"/>
</dbReference>
<evidence type="ECO:0000256" key="1">
    <source>
        <dbReference type="ARBA" id="ARBA00022729"/>
    </source>
</evidence>
<evidence type="ECO:0000256" key="2">
    <source>
        <dbReference type="ARBA" id="ARBA00023157"/>
    </source>
</evidence>
<proteinExistence type="predicted"/>